<dbReference type="Proteomes" id="UP000492821">
    <property type="component" value="Unassembled WGS sequence"/>
</dbReference>
<dbReference type="WBParaSite" id="Pan_g18814.t1">
    <property type="protein sequence ID" value="Pan_g18814.t1"/>
    <property type="gene ID" value="Pan_g18814"/>
</dbReference>
<proteinExistence type="predicted"/>
<keyword evidence="1" id="KW-1133">Transmembrane helix</keyword>
<evidence type="ECO:0000256" key="1">
    <source>
        <dbReference type="SAM" id="Phobius"/>
    </source>
</evidence>
<evidence type="ECO:0000313" key="4">
    <source>
        <dbReference type="WBParaSite" id="Pan_g18814.t1"/>
    </source>
</evidence>
<keyword evidence="2" id="KW-0732">Signal</keyword>
<evidence type="ECO:0000313" key="3">
    <source>
        <dbReference type="Proteomes" id="UP000492821"/>
    </source>
</evidence>
<feature type="signal peptide" evidence="2">
    <location>
        <begin position="1"/>
        <end position="16"/>
    </location>
</feature>
<protein>
    <submittedName>
        <fullName evidence="4">EGF-like domain-containing protein</fullName>
    </submittedName>
</protein>
<keyword evidence="3" id="KW-1185">Reference proteome</keyword>
<reference evidence="4" key="2">
    <citation type="submission" date="2020-10" db="UniProtKB">
        <authorList>
            <consortium name="WormBaseParasite"/>
        </authorList>
    </citation>
    <scope>IDENTIFICATION</scope>
</reference>
<accession>A0A7E4VAZ5</accession>
<reference evidence="3" key="1">
    <citation type="journal article" date="2013" name="Genetics">
        <title>The draft genome and transcriptome of Panagrellus redivivus are shaped by the harsh demands of a free-living lifestyle.</title>
        <authorList>
            <person name="Srinivasan J."/>
            <person name="Dillman A.R."/>
            <person name="Macchietto M.G."/>
            <person name="Heikkinen L."/>
            <person name="Lakso M."/>
            <person name="Fracchia K.M."/>
            <person name="Antoshechkin I."/>
            <person name="Mortazavi A."/>
            <person name="Wong G."/>
            <person name="Sternberg P.W."/>
        </authorList>
    </citation>
    <scope>NUCLEOTIDE SEQUENCE [LARGE SCALE GENOMIC DNA]</scope>
    <source>
        <strain evidence="3">MT8872</strain>
    </source>
</reference>
<organism evidence="3 4">
    <name type="scientific">Panagrellus redivivus</name>
    <name type="common">Microworm</name>
    <dbReference type="NCBI Taxonomy" id="6233"/>
    <lineage>
        <taxon>Eukaryota</taxon>
        <taxon>Metazoa</taxon>
        <taxon>Ecdysozoa</taxon>
        <taxon>Nematoda</taxon>
        <taxon>Chromadorea</taxon>
        <taxon>Rhabditida</taxon>
        <taxon>Tylenchina</taxon>
        <taxon>Panagrolaimomorpha</taxon>
        <taxon>Panagrolaimoidea</taxon>
        <taxon>Panagrolaimidae</taxon>
        <taxon>Panagrellus</taxon>
    </lineage>
</organism>
<evidence type="ECO:0000256" key="2">
    <source>
        <dbReference type="SAM" id="SignalP"/>
    </source>
</evidence>
<dbReference type="Gene3D" id="2.10.25.10">
    <property type="entry name" value="Laminin"/>
    <property type="match status" value="1"/>
</dbReference>
<feature type="transmembrane region" description="Helical" evidence="1">
    <location>
        <begin position="125"/>
        <end position="143"/>
    </location>
</feature>
<keyword evidence="1" id="KW-0812">Transmembrane</keyword>
<dbReference type="AlphaFoldDB" id="A0A7E4VAZ5"/>
<feature type="chain" id="PRO_5028981313" evidence="2">
    <location>
        <begin position="17"/>
        <end position="189"/>
    </location>
</feature>
<keyword evidence="1" id="KW-0472">Membrane</keyword>
<name>A0A7E4VAZ5_PANRE</name>
<sequence>MKSLLIIFTCIKAIYATQHSILPHIDTSTITIPKNLKNDNCPLLFYGPNCEIPYCFPENGELAQHKHTYYCSCNHSFLKGDHCEVINCNGGDLVNSTLKCECPVDTFGAYCQWTVSKAVLIGFEYFVSVFIFGGLVFLNHAYWKVDASKPEKDSNNKPIVEHVVFMDRGEGPPTYGVAVYATQPPKYTV</sequence>